<dbReference type="EMBL" id="DS469841">
    <property type="protein sequence ID" value="EDO32215.1"/>
    <property type="molecule type" value="Genomic_DNA"/>
</dbReference>
<reference evidence="11 12" key="1">
    <citation type="journal article" date="2007" name="Science">
        <title>Sea anemone genome reveals ancestral eumetazoan gene repertoire and genomic organization.</title>
        <authorList>
            <person name="Putnam N.H."/>
            <person name="Srivastava M."/>
            <person name="Hellsten U."/>
            <person name="Dirks B."/>
            <person name="Chapman J."/>
            <person name="Salamov A."/>
            <person name="Terry A."/>
            <person name="Shapiro H."/>
            <person name="Lindquist E."/>
            <person name="Kapitonov V.V."/>
            <person name="Jurka J."/>
            <person name="Genikhovich G."/>
            <person name="Grigoriev I.V."/>
            <person name="Lucas S.M."/>
            <person name="Steele R.E."/>
            <person name="Finnerty J.R."/>
            <person name="Technau U."/>
            <person name="Martindale M.Q."/>
            <person name="Rokhsar D.S."/>
        </authorList>
    </citation>
    <scope>NUCLEOTIDE SEQUENCE [LARGE SCALE GENOMIC DNA]</scope>
    <source>
        <strain evidence="12">CH2 X CH6</strain>
    </source>
</reference>
<evidence type="ECO:0000256" key="6">
    <source>
        <dbReference type="ARBA" id="ARBA00022801"/>
    </source>
</evidence>
<feature type="transmembrane region" description="Helical" evidence="9">
    <location>
        <begin position="64"/>
        <end position="84"/>
    </location>
</feature>
<evidence type="ECO:0000259" key="10">
    <source>
        <dbReference type="Pfam" id="PF01694"/>
    </source>
</evidence>
<dbReference type="STRING" id="45351.A7SVQ3"/>
<keyword evidence="8 9" id="KW-0472">Membrane</keyword>
<dbReference type="PANTHER" id="PTHR43731">
    <property type="entry name" value="RHOMBOID PROTEASE"/>
    <property type="match status" value="1"/>
</dbReference>
<dbReference type="InParanoid" id="A7SVQ3"/>
<feature type="transmembrane region" description="Helical" evidence="9">
    <location>
        <begin position="117"/>
        <end position="136"/>
    </location>
</feature>
<dbReference type="EC" id="3.4.21.105" evidence="4"/>
<proteinExistence type="inferred from homology"/>
<dbReference type="OrthoDB" id="10260614at2759"/>
<dbReference type="OMA" id="WKPITFA"/>
<accession>A7SVQ3</accession>
<dbReference type="SUPFAM" id="SSF144091">
    <property type="entry name" value="Rhomboid-like"/>
    <property type="match status" value="1"/>
</dbReference>
<dbReference type="InterPro" id="IPR022764">
    <property type="entry name" value="Peptidase_S54_rhomboid_dom"/>
</dbReference>
<evidence type="ECO:0000256" key="8">
    <source>
        <dbReference type="ARBA" id="ARBA00023136"/>
    </source>
</evidence>
<dbReference type="PhylomeDB" id="A7SVQ3"/>
<evidence type="ECO:0000256" key="1">
    <source>
        <dbReference type="ARBA" id="ARBA00000156"/>
    </source>
</evidence>
<evidence type="ECO:0000256" key="9">
    <source>
        <dbReference type="SAM" id="Phobius"/>
    </source>
</evidence>
<feature type="transmembrane region" description="Helical" evidence="9">
    <location>
        <begin position="148"/>
        <end position="172"/>
    </location>
</feature>
<name>A7SVQ3_NEMVE</name>
<organism evidence="11 12">
    <name type="scientific">Nematostella vectensis</name>
    <name type="common">Starlet sea anemone</name>
    <dbReference type="NCBI Taxonomy" id="45351"/>
    <lineage>
        <taxon>Eukaryota</taxon>
        <taxon>Metazoa</taxon>
        <taxon>Cnidaria</taxon>
        <taxon>Anthozoa</taxon>
        <taxon>Hexacorallia</taxon>
        <taxon>Actiniaria</taxon>
        <taxon>Edwardsiidae</taxon>
        <taxon>Nematostella</taxon>
    </lineage>
</organism>
<evidence type="ECO:0000256" key="4">
    <source>
        <dbReference type="ARBA" id="ARBA00013039"/>
    </source>
</evidence>
<dbReference type="Pfam" id="PF01694">
    <property type="entry name" value="Rhomboid"/>
    <property type="match status" value="1"/>
</dbReference>
<dbReference type="FunFam" id="1.20.1540.10:FF:000012">
    <property type="entry name" value="Rhomboid family protein"/>
    <property type="match status" value="1"/>
</dbReference>
<gene>
    <name evidence="11" type="ORF">NEMVEDRAFT_v1g174851</name>
</gene>
<feature type="domain" description="Peptidase S54 rhomboid" evidence="10">
    <location>
        <begin position="52"/>
        <end position="193"/>
    </location>
</feature>
<dbReference type="Proteomes" id="UP000001593">
    <property type="component" value="Unassembled WGS sequence"/>
</dbReference>
<feature type="transmembrane region" description="Helical" evidence="9">
    <location>
        <begin position="91"/>
        <end position="111"/>
    </location>
</feature>
<dbReference type="KEGG" id="nve:5503215"/>
<keyword evidence="6" id="KW-0378">Hydrolase</keyword>
<sequence length="221" mass="25194">MIFPLYLWFCCSPGIIFVNTVVFLLWKIPAPRMQASMWRWFISHPIIASPVTILTSCFSHMDFWHLAINMYVLWSFAPTIQALLGREQFIAFYLSGGMFASLASQVFRVLAKQPIRPSLGASGALFAVLSLICIHLPETELSLIFLPWFSFSAGKALMGVVALDVAGLVFRWSLFDHAAHLGGVIFGAWYLKYGHYYLWDHRGWLVKKWHQLRGSKQKPPP</sequence>
<evidence type="ECO:0000256" key="5">
    <source>
        <dbReference type="ARBA" id="ARBA00022692"/>
    </source>
</evidence>
<keyword evidence="5 9" id="KW-0812">Transmembrane</keyword>
<dbReference type="AlphaFoldDB" id="A7SVQ3"/>
<comment type="similarity">
    <text evidence="3">Belongs to the peptidase S54 family.</text>
</comment>
<evidence type="ECO:0000313" key="12">
    <source>
        <dbReference type="Proteomes" id="UP000001593"/>
    </source>
</evidence>
<dbReference type="InterPro" id="IPR035952">
    <property type="entry name" value="Rhomboid-like_sf"/>
</dbReference>
<comment type="catalytic activity">
    <reaction evidence="1">
        <text>Cleaves type-1 transmembrane domains using a catalytic dyad composed of serine and histidine that are contributed by different transmembrane domains.</text>
        <dbReference type="EC" id="3.4.21.105"/>
    </reaction>
</comment>
<evidence type="ECO:0000256" key="7">
    <source>
        <dbReference type="ARBA" id="ARBA00022989"/>
    </source>
</evidence>
<keyword evidence="7 9" id="KW-1133">Transmembrane helix</keyword>
<dbReference type="InterPro" id="IPR050925">
    <property type="entry name" value="Rhomboid_protease_S54"/>
</dbReference>
<dbReference type="Gene3D" id="1.20.1540.10">
    <property type="entry name" value="Rhomboid-like"/>
    <property type="match status" value="1"/>
</dbReference>
<comment type="subcellular location">
    <subcellularLocation>
        <location evidence="2">Membrane</location>
        <topology evidence="2">Multi-pass membrane protein</topology>
    </subcellularLocation>
</comment>
<protein>
    <recommendedName>
        <fullName evidence="4">rhomboid protease</fullName>
        <ecNumber evidence="4">3.4.21.105</ecNumber>
    </recommendedName>
</protein>
<evidence type="ECO:0000256" key="2">
    <source>
        <dbReference type="ARBA" id="ARBA00004141"/>
    </source>
</evidence>
<dbReference type="HOGENOM" id="CLU_034022_3_0_1"/>
<evidence type="ECO:0000313" key="11">
    <source>
        <dbReference type="EMBL" id="EDO32215.1"/>
    </source>
</evidence>
<feature type="transmembrane region" description="Helical" evidence="9">
    <location>
        <begin position="38"/>
        <end position="58"/>
    </location>
</feature>
<dbReference type="eggNOG" id="KOG2980">
    <property type="taxonomic scope" value="Eukaryota"/>
</dbReference>
<keyword evidence="12" id="KW-1185">Reference proteome</keyword>
<dbReference type="GO" id="GO:0004252">
    <property type="term" value="F:serine-type endopeptidase activity"/>
    <property type="evidence" value="ECO:0000318"/>
    <property type="project" value="GO_Central"/>
</dbReference>
<dbReference type="GO" id="GO:0016020">
    <property type="term" value="C:membrane"/>
    <property type="evidence" value="ECO:0007669"/>
    <property type="project" value="UniProtKB-SubCell"/>
</dbReference>
<evidence type="ECO:0000256" key="3">
    <source>
        <dbReference type="ARBA" id="ARBA00009045"/>
    </source>
</evidence>
<feature type="transmembrane region" description="Helical" evidence="9">
    <location>
        <begin position="178"/>
        <end position="199"/>
    </location>
</feature>
<feature type="transmembrane region" description="Helical" evidence="9">
    <location>
        <begin position="6"/>
        <end position="26"/>
    </location>
</feature>
<dbReference type="GO" id="GO:0006465">
    <property type="term" value="P:signal peptide processing"/>
    <property type="evidence" value="ECO:0000318"/>
    <property type="project" value="GO_Central"/>
</dbReference>
<dbReference type="PANTHER" id="PTHR43731:SF14">
    <property type="entry name" value="PRESENILIN-ASSOCIATED RHOMBOID-LIKE PROTEIN, MITOCHONDRIAL"/>
    <property type="match status" value="1"/>
</dbReference>
<dbReference type="FunCoup" id="A7SVQ3">
    <property type="interactions" value="742"/>
</dbReference>